<protein>
    <recommendedName>
        <fullName evidence="8">Rhodopsin domain-containing protein</fullName>
    </recommendedName>
</protein>
<sequence length="379" mass="43405">MSSLLEPEAGIFYALCWIVVILRFSSRRLHLGSWKRLQLDDFLILVAMATDTVLIAMMHIVVQTNSNLVPSDMDVNKFSDQEINDRIHGSKIVLVVEQMQILTIWIIKACLLIMYRRMTLVLPQRRIVIGTSIYVAIGFVVMEVLYFAVWCRPFSQYWQVRPRPSPQCNAATNHLITNAVFNISSDLIILSIPIPLLFRIRLPKKNKAVLVGVFMIGSFSIIAAVLNKFYSFKNPFGTEWTVWYLRESYTAILCANLPLIYPLIQRVFKLRNWSSENYTGAEYRLDSAPGRAARFSHPAWNRPRPKPAYRSFRGMVSRRESEDISAQDMYDTRADGSQFITSAIDMDDMRSPTTVGPDTPTTWGRPESREKGPGPYHPV</sequence>
<evidence type="ECO:0000259" key="8">
    <source>
        <dbReference type="Pfam" id="PF20684"/>
    </source>
</evidence>
<dbReference type="PANTHER" id="PTHR33048">
    <property type="entry name" value="PTH11-LIKE INTEGRAL MEMBRANE PROTEIN (AFU_ORTHOLOGUE AFUA_5G11245)"/>
    <property type="match status" value="1"/>
</dbReference>
<feature type="transmembrane region" description="Helical" evidence="7">
    <location>
        <begin position="242"/>
        <end position="264"/>
    </location>
</feature>
<feature type="transmembrane region" description="Helical" evidence="7">
    <location>
        <begin position="92"/>
        <end position="115"/>
    </location>
</feature>
<gene>
    <name evidence="9" type="ORF">JI435_043770</name>
</gene>
<comment type="subcellular location">
    <subcellularLocation>
        <location evidence="1">Membrane</location>
        <topology evidence="1">Multi-pass membrane protein</topology>
    </subcellularLocation>
</comment>
<dbReference type="PANTHER" id="PTHR33048:SF149">
    <property type="entry name" value="UBID FAMILY DECARBOXYLASE"/>
    <property type="match status" value="1"/>
</dbReference>
<dbReference type="Pfam" id="PF20684">
    <property type="entry name" value="Fung_rhodopsin"/>
    <property type="match status" value="1"/>
</dbReference>
<evidence type="ECO:0000256" key="2">
    <source>
        <dbReference type="ARBA" id="ARBA00022692"/>
    </source>
</evidence>
<name>A0A7U2F640_PHANO</name>
<evidence type="ECO:0000256" key="6">
    <source>
        <dbReference type="SAM" id="MobiDB-lite"/>
    </source>
</evidence>
<dbReference type="OrthoDB" id="3903189at2759"/>
<dbReference type="EMBL" id="CP069030">
    <property type="protein sequence ID" value="QRC98298.1"/>
    <property type="molecule type" value="Genomic_DNA"/>
</dbReference>
<keyword evidence="3 7" id="KW-1133">Transmembrane helix</keyword>
<dbReference type="InterPro" id="IPR049326">
    <property type="entry name" value="Rhodopsin_dom_fungi"/>
</dbReference>
<evidence type="ECO:0000256" key="5">
    <source>
        <dbReference type="ARBA" id="ARBA00038359"/>
    </source>
</evidence>
<accession>A0A7U2F640</accession>
<reference evidence="10" key="1">
    <citation type="journal article" date="2021" name="BMC Genomics">
        <title>Chromosome-level genome assembly and manually-curated proteome of model necrotroph Parastagonospora nodorum Sn15 reveals a genome-wide trove of candidate effector homologs, and redundancy of virulence-related functions within an accessory chromosome.</title>
        <authorList>
            <person name="Bertazzoni S."/>
            <person name="Jones D.A.B."/>
            <person name="Phan H.T."/>
            <person name="Tan K.-C."/>
            <person name="Hane J.K."/>
        </authorList>
    </citation>
    <scope>NUCLEOTIDE SEQUENCE [LARGE SCALE GENOMIC DNA]</scope>
    <source>
        <strain evidence="10">SN15 / ATCC MYA-4574 / FGSC 10173)</strain>
    </source>
</reference>
<feature type="region of interest" description="Disordered" evidence="6">
    <location>
        <begin position="345"/>
        <end position="379"/>
    </location>
</feature>
<evidence type="ECO:0000313" key="10">
    <source>
        <dbReference type="Proteomes" id="UP000663193"/>
    </source>
</evidence>
<dbReference type="InterPro" id="IPR052337">
    <property type="entry name" value="SAT4-like"/>
</dbReference>
<feature type="transmembrane region" description="Helical" evidence="7">
    <location>
        <begin position="179"/>
        <end position="198"/>
    </location>
</feature>
<dbReference type="AlphaFoldDB" id="A0A7U2F640"/>
<evidence type="ECO:0000256" key="4">
    <source>
        <dbReference type="ARBA" id="ARBA00023136"/>
    </source>
</evidence>
<dbReference type="Proteomes" id="UP000663193">
    <property type="component" value="Chromosome 8"/>
</dbReference>
<comment type="similarity">
    <text evidence="5">Belongs to the SAT4 family.</text>
</comment>
<evidence type="ECO:0000256" key="1">
    <source>
        <dbReference type="ARBA" id="ARBA00004141"/>
    </source>
</evidence>
<feature type="domain" description="Rhodopsin" evidence="8">
    <location>
        <begin position="23"/>
        <end position="266"/>
    </location>
</feature>
<feature type="transmembrane region" description="Helical" evidence="7">
    <location>
        <begin position="127"/>
        <end position="149"/>
    </location>
</feature>
<evidence type="ECO:0000256" key="7">
    <source>
        <dbReference type="SAM" id="Phobius"/>
    </source>
</evidence>
<dbReference type="VEuPathDB" id="FungiDB:JI435_043770"/>
<proteinExistence type="inferred from homology"/>
<keyword evidence="4 7" id="KW-0472">Membrane</keyword>
<evidence type="ECO:0000313" key="9">
    <source>
        <dbReference type="EMBL" id="QRC98298.1"/>
    </source>
</evidence>
<feature type="compositionally biased region" description="Polar residues" evidence="6">
    <location>
        <begin position="351"/>
        <end position="362"/>
    </location>
</feature>
<organism evidence="9 10">
    <name type="scientific">Phaeosphaeria nodorum (strain SN15 / ATCC MYA-4574 / FGSC 10173)</name>
    <name type="common">Glume blotch fungus</name>
    <name type="synonym">Parastagonospora nodorum</name>
    <dbReference type="NCBI Taxonomy" id="321614"/>
    <lineage>
        <taxon>Eukaryota</taxon>
        <taxon>Fungi</taxon>
        <taxon>Dikarya</taxon>
        <taxon>Ascomycota</taxon>
        <taxon>Pezizomycotina</taxon>
        <taxon>Dothideomycetes</taxon>
        <taxon>Pleosporomycetidae</taxon>
        <taxon>Pleosporales</taxon>
        <taxon>Pleosporineae</taxon>
        <taxon>Phaeosphaeriaceae</taxon>
        <taxon>Parastagonospora</taxon>
    </lineage>
</organism>
<keyword evidence="10" id="KW-1185">Reference proteome</keyword>
<feature type="transmembrane region" description="Helical" evidence="7">
    <location>
        <begin position="42"/>
        <end position="62"/>
    </location>
</feature>
<evidence type="ECO:0000256" key="3">
    <source>
        <dbReference type="ARBA" id="ARBA00022989"/>
    </source>
</evidence>
<feature type="transmembrane region" description="Helical" evidence="7">
    <location>
        <begin position="210"/>
        <end position="230"/>
    </location>
</feature>
<dbReference type="GO" id="GO:0016020">
    <property type="term" value="C:membrane"/>
    <property type="evidence" value="ECO:0007669"/>
    <property type="project" value="UniProtKB-SubCell"/>
</dbReference>
<keyword evidence="2 7" id="KW-0812">Transmembrane</keyword>